<keyword evidence="3" id="KW-1003">Cell membrane</keyword>
<feature type="transmembrane region" description="Helical" evidence="9">
    <location>
        <begin position="84"/>
        <end position="105"/>
    </location>
</feature>
<keyword evidence="7 9" id="KW-0472">Membrane</keyword>
<dbReference type="GO" id="GO:0022857">
    <property type="term" value="F:transmembrane transporter activity"/>
    <property type="evidence" value="ECO:0007669"/>
    <property type="project" value="UniProtKB-UniRule"/>
</dbReference>
<protein>
    <recommendedName>
        <fullName evidence="9">TRAP transporter small permease protein</fullName>
    </recommendedName>
</protein>
<dbReference type="PANTHER" id="PTHR35011:SF2">
    <property type="entry name" value="2,3-DIKETO-L-GULONATE TRAP TRANSPORTER SMALL PERMEASE PROTEIN YIAM"/>
    <property type="match status" value="1"/>
</dbReference>
<evidence type="ECO:0000256" key="5">
    <source>
        <dbReference type="ARBA" id="ARBA00022692"/>
    </source>
</evidence>
<gene>
    <name evidence="11" type="ORF">C7450_102179</name>
</gene>
<dbReference type="InterPro" id="IPR055348">
    <property type="entry name" value="DctQ"/>
</dbReference>
<evidence type="ECO:0000256" key="1">
    <source>
        <dbReference type="ARBA" id="ARBA00004429"/>
    </source>
</evidence>
<feature type="transmembrane region" description="Helical" evidence="9">
    <location>
        <begin position="125"/>
        <end position="144"/>
    </location>
</feature>
<comment type="similarity">
    <text evidence="8 9">Belongs to the TRAP transporter small permease family.</text>
</comment>
<evidence type="ECO:0000256" key="9">
    <source>
        <dbReference type="RuleBase" id="RU369079"/>
    </source>
</evidence>
<evidence type="ECO:0000256" key="3">
    <source>
        <dbReference type="ARBA" id="ARBA00022475"/>
    </source>
</evidence>
<keyword evidence="5 9" id="KW-0812">Transmembrane</keyword>
<accession>A0A2V3UE39</accession>
<feature type="transmembrane region" description="Helical" evidence="9">
    <location>
        <begin position="42"/>
        <end position="63"/>
    </location>
</feature>
<dbReference type="PANTHER" id="PTHR35011">
    <property type="entry name" value="2,3-DIKETO-L-GULONATE TRAP TRANSPORTER SMALL PERMEASE PROTEIN YIAM"/>
    <property type="match status" value="1"/>
</dbReference>
<reference evidence="11 12" key="1">
    <citation type="submission" date="2018-05" db="EMBL/GenBank/DDBJ databases">
        <title>Genomic Encyclopedia of Type Strains, Phase IV (KMG-IV): sequencing the most valuable type-strain genomes for metagenomic binning, comparative biology and taxonomic classification.</title>
        <authorList>
            <person name="Goeker M."/>
        </authorList>
    </citation>
    <scope>NUCLEOTIDE SEQUENCE [LARGE SCALE GENOMIC DNA]</scope>
    <source>
        <strain evidence="11 12">DSM 6462</strain>
    </source>
</reference>
<comment type="subunit">
    <text evidence="9">The complex comprises the extracytoplasmic solute receptor protein and the two transmembrane proteins.</text>
</comment>
<comment type="caution">
    <text evidence="11">The sequence shown here is derived from an EMBL/GenBank/DDBJ whole genome shotgun (WGS) entry which is preliminary data.</text>
</comment>
<evidence type="ECO:0000259" key="10">
    <source>
        <dbReference type="Pfam" id="PF04290"/>
    </source>
</evidence>
<sequence>MLIKRLVQRAENFLPGFLLALMTVLVIIDVLCRYILNVSFAGSAELATAFFVWLVFIGSAGAVRKLQHIGIEGFSIFIPQAGKPWLHLFMSTAILVVSLHMTRIGYNLSMNSWDREIDMVGIPYFYVYLAIPISFALMAIHSAAQIIDILRNWQDAECVRLKTYTDPEV</sequence>
<keyword evidence="4 9" id="KW-0997">Cell inner membrane</keyword>
<feature type="transmembrane region" description="Helical" evidence="9">
    <location>
        <begin position="12"/>
        <end position="36"/>
    </location>
</feature>
<evidence type="ECO:0000256" key="7">
    <source>
        <dbReference type="ARBA" id="ARBA00023136"/>
    </source>
</evidence>
<dbReference type="InterPro" id="IPR007387">
    <property type="entry name" value="TRAP_DctQ"/>
</dbReference>
<evidence type="ECO:0000256" key="8">
    <source>
        <dbReference type="ARBA" id="ARBA00038436"/>
    </source>
</evidence>
<evidence type="ECO:0000256" key="2">
    <source>
        <dbReference type="ARBA" id="ARBA00022448"/>
    </source>
</evidence>
<evidence type="ECO:0000256" key="6">
    <source>
        <dbReference type="ARBA" id="ARBA00022989"/>
    </source>
</evidence>
<proteinExistence type="inferred from homology"/>
<evidence type="ECO:0000313" key="11">
    <source>
        <dbReference type="EMBL" id="PXW63264.1"/>
    </source>
</evidence>
<name>A0A2V3UE39_9HYPH</name>
<dbReference type="GO" id="GO:0015740">
    <property type="term" value="P:C4-dicarboxylate transport"/>
    <property type="evidence" value="ECO:0007669"/>
    <property type="project" value="TreeGrafter"/>
</dbReference>
<dbReference type="GO" id="GO:0005886">
    <property type="term" value="C:plasma membrane"/>
    <property type="evidence" value="ECO:0007669"/>
    <property type="project" value="UniProtKB-SubCell"/>
</dbReference>
<feature type="domain" description="Tripartite ATP-independent periplasmic transporters DctQ component" evidence="10">
    <location>
        <begin position="22"/>
        <end position="151"/>
    </location>
</feature>
<dbReference type="OrthoDB" id="8449485at2"/>
<dbReference type="EMBL" id="QJJK01000002">
    <property type="protein sequence ID" value="PXW63264.1"/>
    <property type="molecule type" value="Genomic_DNA"/>
</dbReference>
<keyword evidence="6 9" id="KW-1133">Transmembrane helix</keyword>
<dbReference type="Proteomes" id="UP000248021">
    <property type="component" value="Unassembled WGS sequence"/>
</dbReference>
<comment type="function">
    <text evidence="9">Part of the tripartite ATP-independent periplasmic (TRAP) transport system.</text>
</comment>
<evidence type="ECO:0000256" key="4">
    <source>
        <dbReference type="ARBA" id="ARBA00022519"/>
    </source>
</evidence>
<dbReference type="Pfam" id="PF04290">
    <property type="entry name" value="DctQ"/>
    <property type="match status" value="1"/>
</dbReference>
<keyword evidence="12" id="KW-1185">Reference proteome</keyword>
<comment type="subcellular location">
    <subcellularLocation>
        <location evidence="1 9">Cell inner membrane</location>
        <topology evidence="1 9">Multi-pass membrane protein</topology>
    </subcellularLocation>
</comment>
<keyword evidence="2 9" id="KW-0813">Transport</keyword>
<dbReference type="AlphaFoldDB" id="A0A2V3UE39"/>
<evidence type="ECO:0000313" key="12">
    <source>
        <dbReference type="Proteomes" id="UP000248021"/>
    </source>
</evidence>
<organism evidence="11 12">
    <name type="scientific">Chelatococcus asaccharovorans</name>
    <dbReference type="NCBI Taxonomy" id="28210"/>
    <lineage>
        <taxon>Bacteria</taxon>
        <taxon>Pseudomonadati</taxon>
        <taxon>Pseudomonadota</taxon>
        <taxon>Alphaproteobacteria</taxon>
        <taxon>Hyphomicrobiales</taxon>
        <taxon>Chelatococcaceae</taxon>
        <taxon>Chelatococcus</taxon>
    </lineage>
</organism>